<feature type="domain" description="UvrD-like helicase C-terminal" evidence="1">
    <location>
        <begin position="334"/>
        <end position="378"/>
    </location>
</feature>
<dbReference type="InterPro" id="IPR027417">
    <property type="entry name" value="P-loop_NTPase"/>
</dbReference>
<proteinExistence type="predicted"/>
<keyword evidence="3" id="KW-1185">Reference proteome</keyword>
<dbReference type="CDD" id="cd18809">
    <property type="entry name" value="SF1_C_RecD"/>
    <property type="match status" value="1"/>
</dbReference>
<organism evidence="2 3">
    <name type="scientific">Burkholderia phage BCSR52</name>
    <dbReference type="NCBI Taxonomy" id="2805748"/>
    <lineage>
        <taxon>Viruses</taxon>
        <taxon>Duplodnaviria</taxon>
        <taxon>Heunggongvirae</taxon>
        <taxon>Uroviricota</taxon>
        <taxon>Caudoviricetes</taxon>
        <taxon>Lindbergviridae</taxon>
        <taxon>Irusalimvirus</taxon>
        <taxon>Irusalimvirus BCSR52</taxon>
    </lineage>
</organism>
<dbReference type="Pfam" id="PF13538">
    <property type="entry name" value="UvrD_C_2"/>
    <property type="match status" value="1"/>
</dbReference>
<dbReference type="PANTHER" id="PTHR43788">
    <property type="entry name" value="DNA2/NAM7 HELICASE FAMILY MEMBER"/>
    <property type="match status" value="1"/>
</dbReference>
<accession>A0A889IQI6</accession>
<sequence>MSEIIFNDQQEAAIHKVLDWYGKHQRIATQKEWFFLSGYAGTGKTTLAKYIASQIGGMDKVSFIAPTGKAAARLRSKGCDSAKTVHQFTFRYLGEDSDEDPIFVAKGSIDEKPKLIILDECVMNGRRAMDAILSHNIAVLGLGDIGQLPPVKDQAFFHAGNADVLLDQIERNSGNIVKASMFVRQGKRLPIREYDDVAVRGQLPTDDELLALTDEESVILCAYNTTREEINNRCRALLGYEGRMPKIGEKLVCTMNQHSHRLMNGEQVILLSLREPASHESEAFHPDAPEEMMIAKIKNLSDGKERLCAFNPLSFSEDATIREQSRRKHGGFDYGYCLTVHKSQGSEWEKVGVIEENLRSMPYAQIMYTAITRAITRLELYRKF</sequence>
<dbReference type="SUPFAM" id="SSF52540">
    <property type="entry name" value="P-loop containing nucleoside triphosphate hydrolases"/>
    <property type="match status" value="2"/>
</dbReference>
<dbReference type="Proteomes" id="UP000622430">
    <property type="component" value="Segment"/>
</dbReference>
<keyword evidence="2" id="KW-0067">ATP-binding</keyword>
<dbReference type="InterPro" id="IPR027785">
    <property type="entry name" value="UvrD-like_helicase_C"/>
</dbReference>
<dbReference type="InterPro" id="IPR050534">
    <property type="entry name" value="Coronavir_polyprotein_1ab"/>
</dbReference>
<protein>
    <submittedName>
        <fullName evidence="2">DNA helicase</fullName>
    </submittedName>
</protein>
<evidence type="ECO:0000313" key="3">
    <source>
        <dbReference type="Proteomes" id="UP000622430"/>
    </source>
</evidence>
<dbReference type="Pfam" id="PF13604">
    <property type="entry name" value="AAA_30"/>
    <property type="match status" value="1"/>
</dbReference>
<keyword evidence="2" id="KW-0347">Helicase</keyword>
<dbReference type="GO" id="GO:0004386">
    <property type="term" value="F:helicase activity"/>
    <property type="evidence" value="ECO:0007669"/>
    <property type="project" value="UniProtKB-KW"/>
</dbReference>
<name>A0A889IQI6_9CAUD</name>
<dbReference type="Gene3D" id="3.40.50.300">
    <property type="entry name" value="P-loop containing nucleotide triphosphate hydrolases"/>
    <property type="match status" value="2"/>
</dbReference>
<keyword evidence="2" id="KW-0547">Nucleotide-binding</keyword>
<keyword evidence="2" id="KW-0378">Hydrolase</keyword>
<reference evidence="2" key="1">
    <citation type="submission" date="2021-01" db="EMBL/GenBank/DDBJ databases">
        <authorList>
            <person name="Rakov C."/>
            <person name="Alkalay-Oren S."/>
            <person name="Coppenhagen-Glazer S."/>
            <person name="Hazan R."/>
        </authorList>
    </citation>
    <scope>NUCLEOTIDE SEQUENCE</scope>
</reference>
<evidence type="ECO:0000313" key="2">
    <source>
        <dbReference type="EMBL" id="QRE00419.1"/>
    </source>
</evidence>
<dbReference type="EMBL" id="MW460246">
    <property type="protein sequence ID" value="QRE00419.1"/>
    <property type="molecule type" value="Genomic_DNA"/>
</dbReference>
<evidence type="ECO:0000259" key="1">
    <source>
        <dbReference type="Pfam" id="PF13538"/>
    </source>
</evidence>